<evidence type="ECO:0000259" key="2">
    <source>
        <dbReference type="PROSITE" id="PS50090"/>
    </source>
</evidence>
<comment type="caution">
    <text evidence="3">The sequence shown here is derived from an EMBL/GenBank/DDBJ whole genome shotgun (WGS) entry which is preliminary data.</text>
</comment>
<dbReference type="Proteomes" id="UP000541444">
    <property type="component" value="Unassembled WGS sequence"/>
</dbReference>
<name>A0A7J7M1T3_9MAGN</name>
<dbReference type="PROSITE" id="PS50090">
    <property type="entry name" value="MYB_LIKE"/>
    <property type="match status" value="1"/>
</dbReference>
<dbReference type="PANTHER" id="PTHR33492">
    <property type="entry name" value="OSJNBA0043A12.37 PROTEIN-RELATED"/>
    <property type="match status" value="1"/>
</dbReference>
<dbReference type="EMBL" id="JACGCM010001825">
    <property type="protein sequence ID" value="KAF6148823.1"/>
    <property type="molecule type" value="Genomic_DNA"/>
</dbReference>
<dbReference type="PANTHER" id="PTHR33492:SF4">
    <property type="entry name" value="OS02G0174300 PROTEIN"/>
    <property type="match status" value="1"/>
</dbReference>
<proteinExistence type="predicted"/>
<dbReference type="OrthoDB" id="1927263at2759"/>
<dbReference type="InterPro" id="IPR044822">
    <property type="entry name" value="Myb_DNA-bind_4"/>
</dbReference>
<evidence type="ECO:0000313" key="3">
    <source>
        <dbReference type="EMBL" id="KAF6148823.1"/>
    </source>
</evidence>
<reference evidence="3 4" key="1">
    <citation type="journal article" date="2020" name="IScience">
        <title>Genome Sequencing of the Endangered Kingdonia uniflora (Circaeasteraceae, Ranunculales) Reveals Potential Mechanisms of Evolutionary Specialization.</title>
        <authorList>
            <person name="Sun Y."/>
            <person name="Deng T."/>
            <person name="Zhang A."/>
            <person name="Moore M.J."/>
            <person name="Landis J.B."/>
            <person name="Lin N."/>
            <person name="Zhang H."/>
            <person name="Zhang X."/>
            <person name="Huang J."/>
            <person name="Zhang X."/>
            <person name="Sun H."/>
            <person name="Wang H."/>
        </authorList>
    </citation>
    <scope>NUCLEOTIDE SEQUENCE [LARGE SCALE GENOMIC DNA]</scope>
    <source>
        <strain evidence="3">TB1705</strain>
        <tissue evidence="3">Leaf</tissue>
    </source>
</reference>
<feature type="domain" description="Myb-like" evidence="2">
    <location>
        <begin position="165"/>
        <end position="229"/>
    </location>
</feature>
<gene>
    <name evidence="3" type="ORF">GIB67_014194</name>
</gene>
<accession>A0A7J7M1T3</accession>
<feature type="region of interest" description="Disordered" evidence="1">
    <location>
        <begin position="148"/>
        <end position="171"/>
    </location>
</feature>
<organism evidence="3 4">
    <name type="scientific">Kingdonia uniflora</name>
    <dbReference type="NCBI Taxonomy" id="39325"/>
    <lineage>
        <taxon>Eukaryota</taxon>
        <taxon>Viridiplantae</taxon>
        <taxon>Streptophyta</taxon>
        <taxon>Embryophyta</taxon>
        <taxon>Tracheophyta</taxon>
        <taxon>Spermatophyta</taxon>
        <taxon>Magnoliopsida</taxon>
        <taxon>Ranunculales</taxon>
        <taxon>Circaeasteraceae</taxon>
        <taxon>Kingdonia</taxon>
    </lineage>
</organism>
<keyword evidence="4" id="KW-1185">Reference proteome</keyword>
<sequence>MEWRGKCQTIPIYHLREPPAVPRSYDKEELWKLSLGMRRVALLESVRDVDTITSLIDQNPTLTRSYGILNEQLYQHVVPLPDGSRIWTRQTTHEPGGSSGSSNRLFDLIEFSGDELCDVLEATFLGALFFPHFLFSFPAVVTSIDTMEPNPPSELQSPTLPSRRTRSQAPSDWSVQEMLLLVSEVAEIESDFMKTLSSHQKWKIISDNCAGVGVPKSLNQCRRKWEQLQAEYTKIKDWESQSDIDSYWSLESKVKMELGLPLSLDEEVFRTIDNQVKGPEDEVEESVGMGVGSESESADSKLNLTHAKNSGMPIYGYAMFIFDNGFLLDGCSFYCVLE</sequence>
<evidence type="ECO:0000256" key="1">
    <source>
        <dbReference type="SAM" id="MobiDB-lite"/>
    </source>
</evidence>
<feature type="compositionally biased region" description="Polar residues" evidence="1">
    <location>
        <begin position="153"/>
        <end position="171"/>
    </location>
</feature>
<dbReference type="InterPro" id="IPR001005">
    <property type="entry name" value="SANT/Myb"/>
</dbReference>
<dbReference type="Pfam" id="PF13837">
    <property type="entry name" value="Myb_DNA-bind_4"/>
    <property type="match status" value="1"/>
</dbReference>
<protein>
    <recommendedName>
        <fullName evidence="2">Myb-like domain-containing protein</fullName>
    </recommendedName>
</protein>
<dbReference type="AlphaFoldDB" id="A0A7J7M1T3"/>
<dbReference type="Gene3D" id="1.10.10.60">
    <property type="entry name" value="Homeodomain-like"/>
    <property type="match status" value="1"/>
</dbReference>
<evidence type="ECO:0000313" key="4">
    <source>
        <dbReference type="Proteomes" id="UP000541444"/>
    </source>
</evidence>